<reference evidence="1" key="1">
    <citation type="submission" date="2020-10" db="EMBL/GenBank/DDBJ databases">
        <authorList>
            <person name="Han B."/>
            <person name="Lu T."/>
            <person name="Zhao Q."/>
            <person name="Huang X."/>
            <person name="Zhao Y."/>
        </authorList>
    </citation>
    <scope>NUCLEOTIDE SEQUENCE</scope>
</reference>
<evidence type="ECO:0000313" key="2">
    <source>
        <dbReference type="Proteomes" id="UP000604825"/>
    </source>
</evidence>
<sequence length="225" mass="25679">MLMGFPPDYQEKQYYQDAIGSFGKFLYWQEEERRLTRVIIRARVIDLQSIPHFIVFSESEGFKSDSWTMQCEILQHNLLGGGPQDEDPVPKLPIGDGAPFAFFGLGQPDQLVDFNEVNLPEDLMEGQDDQDAGPDQHGPGNGNIQLNVGMVLIQQDGLDLAFADWERRKTTEATRIWATYFSLGNPNSIHVSIPTEWANFFTVMLMSLENFYWAKEFLSPRLHSV</sequence>
<gene>
    <name evidence="1" type="ORF">NCGR_LOCUS26148</name>
</gene>
<accession>A0A811PE29</accession>
<proteinExistence type="predicted"/>
<evidence type="ECO:0000313" key="1">
    <source>
        <dbReference type="EMBL" id="CAD6239119.1"/>
    </source>
</evidence>
<dbReference type="PANTHER" id="PTHR33075">
    <property type="entry name" value="OS02G0499800 PROTEIN"/>
    <property type="match status" value="1"/>
</dbReference>
<dbReference type="AlphaFoldDB" id="A0A811PE29"/>
<dbReference type="Proteomes" id="UP000604825">
    <property type="component" value="Unassembled WGS sequence"/>
</dbReference>
<organism evidence="1 2">
    <name type="scientific">Miscanthus lutarioriparius</name>
    <dbReference type="NCBI Taxonomy" id="422564"/>
    <lineage>
        <taxon>Eukaryota</taxon>
        <taxon>Viridiplantae</taxon>
        <taxon>Streptophyta</taxon>
        <taxon>Embryophyta</taxon>
        <taxon>Tracheophyta</taxon>
        <taxon>Spermatophyta</taxon>
        <taxon>Magnoliopsida</taxon>
        <taxon>Liliopsida</taxon>
        <taxon>Poales</taxon>
        <taxon>Poaceae</taxon>
        <taxon>PACMAD clade</taxon>
        <taxon>Panicoideae</taxon>
        <taxon>Andropogonodae</taxon>
        <taxon>Andropogoneae</taxon>
        <taxon>Saccharinae</taxon>
        <taxon>Miscanthus</taxon>
    </lineage>
</organism>
<dbReference type="OrthoDB" id="687457at2759"/>
<dbReference type="EMBL" id="CAJGYO010000006">
    <property type="protein sequence ID" value="CAD6239119.1"/>
    <property type="molecule type" value="Genomic_DNA"/>
</dbReference>
<protein>
    <submittedName>
        <fullName evidence="1">Uncharacterized protein</fullName>
    </submittedName>
</protein>
<dbReference type="PANTHER" id="PTHR33075:SF7">
    <property type="entry name" value="OS02G0303350 PROTEIN"/>
    <property type="match status" value="1"/>
</dbReference>
<comment type="caution">
    <text evidence="1">The sequence shown here is derived from an EMBL/GenBank/DDBJ whole genome shotgun (WGS) entry which is preliminary data.</text>
</comment>
<keyword evidence="2" id="KW-1185">Reference proteome</keyword>
<name>A0A811PE29_9POAL</name>